<accession>A0A914BX48</accession>
<evidence type="ECO:0000313" key="7">
    <source>
        <dbReference type="WBParaSite" id="ACRNAN_Path_1188.g4601.t1"/>
    </source>
</evidence>
<dbReference type="PROSITE" id="PS50103">
    <property type="entry name" value="ZF_C3H1"/>
    <property type="match status" value="1"/>
</dbReference>
<evidence type="ECO:0000259" key="5">
    <source>
        <dbReference type="PROSITE" id="PS50103"/>
    </source>
</evidence>
<dbReference type="SMART" id="SM00356">
    <property type="entry name" value="ZnF_C3H1"/>
    <property type="match status" value="1"/>
</dbReference>
<keyword evidence="6" id="KW-1185">Reference proteome</keyword>
<dbReference type="PROSITE" id="PS51257">
    <property type="entry name" value="PROKAR_LIPOPROTEIN"/>
    <property type="match status" value="1"/>
</dbReference>
<keyword evidence="3 4" id="KW-0862">Zinc</keyword>
<dbReference type="Proteomes" id="UP000887540">
    <property type="component" value="Unplaced"/>
</dbReference>
<evidence type="ECO:0000256" key="1">
    <source>
        <dbReference type="ARBA" id="ARBA00022723"/>
    </source>
</evidence>
<evidence type="ECO:0000256" key="2">
    <source>
        <dbReference type="ARBA" id="ARBA00022771"/>
    </source>
</evidence>
<evidence type="ECO:0000256" key="4">
    <source>
        <dbReference type="PROSITE-ProRule" id="PRU00723"/>
    </source>
</evidence>
<name>A0A914BX48_9BILA</name>
<dbReference type="SUPFAM" id="SSF90229">
    <property type="entry name" value="CCCH zinc finger"/>
    <property type="match status" value="1"/>
</dbReference>
<proteinExistence type="predicted"/>
<dbReference type="Pfam" id="PF00642">
    <property type="entry name" value="zf-CCCH"/>
    <property type="match status" value="1"/>
</dbReference>
<dbReference type="InterPro" id="IPR036855">
    <property type="entry name" value="Znf_CCCH_sf"/>
</dbReference>
<feature type="zinc finger region" description="C3H1-type" evidence="4">
    <location>
        <begin position="84"/>
        <end position="112"/>
    </location>
</feature>
<organism evidence="6 7">
    <name type="scientific">Acrobeloides nanus</name>
    <dbReference type="NCBI Taxonomy" id="290746"/>
    <lineage>
        <taxon>Eukaryota</taxon>
        <taxon>Metazoa</taxon>
        <taxon>Ecdysozoa</taxon>
        <taxon>Nematoda</taxon>
        <taxon>Chromadorea</taxon>
        <taxon>Rhabditida</taxon>
        <taxon>Tylenchina</taxon>
        <taxon>Cephalobomorpha</taxon>
        <taxon>Cephaloboidea</taxon>
        <taxon>Cephalobidae</taxon>
        <taxon>Acrobeloides</taxon>
    </lineage>
</organism>
<dbReference type="GO" id="GO:0008270">
    <property type="term" value="F:zinc ion binding"/>
    <property type="evidence" value="ECO:0007669"/>
    <property type="project" value="UniProtKB-KW"/>
</dbReference>
<dbReference type="Gene3D" id="4.10.1000.10">
    <property type="entry name" value="Zinc finger, CCCH-type"/>
    <property type="match status" value="1"/>
</dbReference>
<feature type="domain" description="C3H1-type" evidence="5">
    <location>
        <begin position="84"/>
        <end position="112"/>
    </location>
</feature>
<evidence type="ECO:0000313" key="6">
    <source>
        <dbReference type="Proteomes" id="UP000887540"/>
    </source>
</evidence>
<dbReference type="InterPro" id="IPR000571">
    <property type="entry name" value="Znf_CCCH"/>
</dbReference>
<protein>
    <submittedName>
        <fullName evidence="7">C3H1-type domain-containing protein</fullName>
    </submittedName>
</protein>
<reference evidence="7" key="1">
    <citation type="submission" date="2022-11" db="UniProtKB">
        <authorList>
            <consortium name="WormBaseParasite"/>
        </authorList>
    </citation>
    <scope>IDENTIFICATION</scope>
</reference>
<keyword evidence="2 4" id="KW-0863">Zinc-finger</keyword>
<dbReference type="WBParaSite" id="ACRNAN_Path_1188.g4601.t1">
    <property type="protein sequence ID" value="ACRNAN_Path_1188.g4601.t1"/>
    <property type="gene ID" value="ACRNAN_Path_1188.g4601"/>
</dbReference>
<dbReference type="AlphaFoldDB" id="A0A914BX48"/>
<sequence length="256" mass="29012">MDWQKIEMNKQHSMNSTMHPDALNGINLNFGTSCFSYGYGNNIAGSCINPQYQRQMERIAFFKDIVSLINKYQQQNGKWKNPLLYKTSLCDYWKKGLKCKYGKDCWYAHGHGELLYMPRLDHFRKYASAMSATNISQISNFLQTAFATNSISLNSSRNAAQTRLASANFKDVHEMPMNDFNLMHSSHQQCLFSSGQQTSHSSSTDLIGSVSSENFTGGALVGTDIQHQINEAILDPASPLFDKQIWENYAKLIDDD</sequence>
<evidence type="ECO:0000256" key="3">
    <source>
        <dbReference type="ARBA" id="ARBA00022833"/>
    </source>
</evidence>
<keyword evidence="1 4" id="KW-0479">Metal-binding</keyword>